<proteinExistence type="predicted"/>
<evidence type="ECO:0000256" key="3">
    <source>
        <dbReference type="ARBA" id="ARBA00023139"/>
    </source>
</evidence>
<evidence type="ECO:0000259" key="6">
    <source>
        <dbReference type="Pfam" id="PF03724"/>
    </source>
</evidence>
<dbReference type="PANTHER" id="PTHR35535:SF1">
    <property type="entry name" value="HEAT SHOCK PROTEIN HSLJ"/>
    <property type="match status" value="1"/>
</dbReference>
<dbReference type="InterPro" id="IPR038670">
    <property type="entry name" value="HslJ-like_sf"/>
</dbReference>
<dbReference type="RefSeq" id="WP_320510697.1">
    <property type="nucleotide sequence ID" value="NZ_JAXCLW010000011.1"/>
</dbReference>
<dbReference type="PANTHER" id="PTHR35535">
    <property type="entry name" value="HEAT SHOCK PROTEIN HSLJ"/>
    <property type="match status" value="1"/>
</dbReference>
<dbReference type="Proteomes" id="UP001279642">
    <property type="component" value="Unassembled WGS sequence"/>
</dbReference>
<evidence type="ECO:0000313" key="8">
    <source>
        <dbReference type="EMBL" id="MDY0885626.1"/>
    </source>
</evidence>
<dbReference type="PROSITE" id="PS51257">
    <property type="entry name" value="PROKAR_LIPOPROTEIN"/>
    <property type="match status" value="1"/>
</dbReference>
<dbReference type="Pfam" id="PF03724">
    <property type="entry name" value="META"/>
    <property type="match status" value="1"/>
</dbReference>
<keyword evidence="2" id="KW-0472">Membrane</keyword>
<dbReference type="Pfam" id="PF09864">
    <property type="entry name" value="MliC"/>
    <property type="match status" value="1"/>
</dbReference>
<evidence type="ECO:0000313" key="9">
    <source>
        <dbReference type="Proteomes" id="UP001279642"/>
    </source>
</evidence>
<dbReference type="InterPro" id="IPR005184">
    <property type="entry name" value="DUF306_Meta_HslJ"/>
</dbReference>
<comment type="caution">
    <text evidence="8">The sequence shown here is derived from an EMBL/GenBank/DDBJ whole genome shotgun (WGS) entry which is preliminary data.</text>
</comment>
<dbReference type="Gene3D" id="2.40.128.200">
    <property type="match status" value="1"/>
</dbReference>
<dbReference type="InterPro" id="IPR053147">
    <property type="entry name" value="Hsp_HslJ-like"/>
</dbReference>
<keyword evidence="9" id="KW-1185">Reference proteome</keyword>
<reference evidence="8 9" key="1">
    <citation type="journal article" date="2016" name="Antonie Van Leeuwenhoek">
        <title>Dongia soli sp. nov., isolated from soil from Dokdo, Korea.</title>
        <authorList>
            <person name="Kim D.U."/>
            <person name="Lee H."/>
            <person name="Kim H."/>
            <person name="Kim S.G."/>
            <person name="Ka J.O."/>
        </authorList>
    </citation>
    <scope>NUCLEOTIDE SEQUENCE [LARGE SCALE GENOMIC DNA]</scope>
    <source>
        <strain evidence="8 9">D78</strain>
    </source>
</reference>
<feature type="chain" id="PRO_5046275469" evidence="5">
    <location>
        <begin position="21"/>
        <end position="243"/>
    </location>
</feature>
<organism evidence="8 9">
    <name type="scientific">Dongia soli</name>
    <dbReference type="NCBI Taxonomy" id="600628"/>
    <lineage>
        <taxon>Bacteria</taxon>
        <taxon>Pseudomonadati</taxon>
        <taxon>Pseudomonadota</taxon>
        <taxon>Alphaproteobacteria</taxon>
        <taxon>Rhodospirillales</taxon>
        <taxon>Dongiaceae</taxon>
        <taxon>Dongia</taxon>
    </lineage>
</organism>
<keyword evidence="4" id="KW-0449">Lipoprotein</keyword>
<evidence type="ECO:0000256" key="4">
    <source>
        <dbReference type="ARBA" id="ARBA00023288"/>
    </source>
</evidence>
<evidence type="ECO:0000256" key="2">
    <source>
        <dbReference type="ARBA" id="ARBA00023136"/>
    </source>
</evidence>
<feature type="signal peptide" evidence="5">
    <location>
        <begin position="1"/>
        <end position="20"/>
    </location>
</feature>
<gene>
    <name evidence="8" type="ORF">SMD27_22495</name>
</gene>
<keyword evidence="1 5" id="KW-0732">Signal</keyword>
<evidence type="ECO:0000256" key="1">
    <source>
        <dbReference type="ARBA" id="ARBA00022729"/>
    </source>
</evidence>
<feature type="domain" description="DUF306" evidence="6">
    <location>
        <begin position="44"/>
        <end position="156"/>
    </location>
</feature>
<sequence>MNRLLIPVLTASLIALGACAQPVGDSNRDATRIAASNPALTGGELKGTRWRLMSYGTYSAPQHVIDDLQNVAFLQFDAKEQRFGGSTGCNRFFGEYRQIGDAEISIGQMGSTRMACLGQLDQQERDVLDLLSHATAYGVAEDQLTIATADGRSLTFAAVGPDTQQRYHCDGGENLDTTYSPLTGQLVLRRGDGKATTLLPEPKADGASFTNDSYRFWSKGDGALFEDLTTASQQQCRREASEQ</sequence>
<evidence type="ECO:0000256" key="5">
    <source>
        <dbReference type="SAM" id="SignalP"/>
    </source>
</evidence>
<accession>A0ABU5EHB4</accession>
<feature type="domain" description="C-type lysozyme inhibitor" evidence="7">
    <location>
        <begin position="167"/>
        <end position="230"/>
    </location>
</feature>
<dbReference type="InterPro" id="IPR018660">
    <property type="entry name" value="MliC"/>
</dbReference>
<keyword evidence="3" id="KW-0564">Palmitate</keyword>
<dbReference type="Gene3D" id="2.40.128.270">
    <property type="match status" value="1"/>
</dbReference>
<protein>
    <submittedName>
        <fullName evidence="8">META domain-containing protein</fullName>
    </submittedName>
</protein>
<name>A0ABU5EHB4_9PROT</name>
<dbReference type="InterPro" id="IPR036328">
    <property type="entry name" value="MliC_sf"/>
</dbReference>
<dbReference type="SUPFAM" id="SSF141488">
    <property type="entry name" value="YdhA-like"/>
    <property type="match status" value="1"/>
</dbReference>
<dbReference type="EMBL" id="JAXCLW010000011">
    <property type="protein sequence ID" value="MDY0885626.1"/>
    <property type="molecule type" value="Genomic_DNA"/>
</dbReference>
<evidence type="ECO:0000259" key="7">
    <source>
        <dbReference type="Pfam" id="PF09864"/>
    </source>
</evidence>